<accession>A0A927GW52</accession>
<dbReference type="Pfam" id="PF03819">
    <property type="entry name" value="MazG"/>
    <property type="match status" value="2"/>
</dbReference>
<dbReference type="SUPFAM" id="SSF101386">
    <property type="entry name" value="all-alpha NTP pyrophosphatases"/>
    <property type="match status" value="2"/>
</dbReference>
<dbReference type="GO" id="GO:0006203">
    <property type="term" value="P:dGTP catabolic process"/>
    <property type="evidence" value="ECO:0007669"/>
    <property type="project" value="TreeGrafter"/>
</dbReference>
<dbReference type="FunFam" id="1.10.287.1080:FF:000003">
    <property type="entry name" value="Nucleoside triphosphate pyrophosphohydrolase"/>
    <property type="match status" value="1"/>
</dbReference>
<dbReference type="NCBIfam" id="NF007113">
    <property type="entry name" value="PRK09562.1"/>
    <property type="match status" value="1"/>
</dbReference>
<dbReference type="EMBL" id="JACXLD010000002">
    <property type="protein sequence ID" value="MBD2858587.1"/>
    <property type="molecule type" value="Genomic_DNA"/>
</dbReference>
<evidence type="ECO:0000256" key="2">
    <source>
        <dbReference type="ARBA" id="ARBA00061115"/>
    </source>
</evidence>
<comment type="catalytic activity">
    <reaction evidence="1">
        <text>ATP + H2O = AMP + diphosphate + H(+)</text>
        <dbReference type="Rhea" id="RHEA:14245"/>
        <dbReference type="ChEBI" id="CHEBI:15377"/>
        <dbReference type="ChEBI" id="CHEBI:15378"/>
        <dbReference type="ChEBI" id="CHEBI:30616"/>
        <dbReference type="ChEBI" id="CHEBI:33019"/>
        <dbReference type="ChEBI" id="CHEBI:456215"/>
        <dbReference type="EC" id="3.6.1.8"/>
    </reaction>
</comment>
<evidence type="ECO:0000256" key="3">
    <source>
        <dbReference type="ARBA" id="ARBA00066372"/>
    </source>
</evidence>
<comment type="caution">
    <text evidence="6">The sequence shown here is derived from an EMBL/GenBank/DDBJ whole genome shotgun (WGS) entry which is preliminary data.</text>
</comment>
<feature type="domain" description="NTP pyrophosphohydrolase MazG-like" evidence="5">
    <location>
        <begin position="27"/>
        <end position="100"/>
    </location>
</feature>
<name>A0A927GW52_9GAMM</name>
<dbReference type="GO" id="GO:0046052">
    <property type="term" value="P:UTP catabolic process"/>
    <property type="evidence" value="ECO:0007669"/>
    <property type="project" value="TreeGrafter"/>
</dbReference>
<dbReference type="GO" id="GO:0046047">
    <property type="term" value="P:TTP catabolic process"/>
    <property type="evidence" value="ECO:0007669"/>
    <property type="project" value="TreeGrafter"/>
</dbReference>
<dbReference type="GO" id="GO:0046076">
    <property type="term" value="P:dTTP catabolic process"/>
    <property type="evidence" value="ECO:0007669"/>
    <property type="project" value="TreeGrafter"/>
</dbReference>
<dbReference type="GO" id="GO:0046081">
    <property type="term" value="P:dUTP catabolic process"/>
    <property type="evidence" value="ECO:0007669"/>
    <property type="project" value="TreeGrafter"/>
</dbReference>
<dbReference type="InterPro" id="IPR048015">
    <property type="entry name" value="NTP-PPase_MazG-like_N"/>
</dbReference>
<dbReference type="CDD" id="cd11528">
    <property type="entry name" value="NTP-PPase_MazG_Nterm"/>
    <property type="match status" value="1"/>
</dbReference>
<feature type="domain" description="NTP pyrophosphohydrolase MazG-like" evidence="5">
    <location>
        <begin position="170"/>
        <end position="232"/>
    </location>
</feature>
<keyword evidence="7" id="KW-1185">Reference proteome</keyword>
<dbReference type="InterPro" id="IPR011551">
    <property type="entry name" value="NTP_PyrPHydrolase_MazG"/>
</dbReference>
<dbReference type="AlphaFoldDB" id="A0A927GW52"/>
<organism evidence="6 7">
    <name type="scientific">Spongiibacter pelagi</name>
    <dbReference type="NCBI Taxonomy" id="2760804"/>
    <lineage>
        <taxon>Bacteria</taxon>
        <taxon>Pseudomonadati</taxon>
        <taxon>Pseudomonadota</taxon>
        <taxon>Gammaproteobacteria</taxon>
        <taxon>Cellvibrionales</taxon>
        <taxon>Spongiibacteraceae</taxon>
        <taxon>Spongiibacter</taxon>
    </lineage>
</organism>
<comment type="similarity">
    <text evidence="2">Belongs to the nucleoside triphosphate pyrophosphohydrolase family.</text>
</comment>
<proteinExistence type="inferred from homology"/>
<protein>
    <recommendedName>
        <fullName evidence="4">Nucleoside triphosphate pyrophosphohydrolase</fullName>
        <ecNumber evidence="3">3.6.1.8</ecNumber>
    </recommendedName>
</protein>
<dbReference type="CDD" id="cd11529">
    <property type="entry name" value="NTP-PPase_MazG_Cterm"/>
    <property type="match status" value="1"/>
</dbReference>
<dbReference type="GO" id="GO:0047693">
    <property type="term" value="F:ATP diphosphatase activity"/>
    <property type="evidence" value="ECO:0007669"/>
    <property type="project" value="UniProtKB-EC"/>
</dbReference>
<sequence length="267" mass="30487">MYQMEDLLAVMSRLRDPETGCPWDLKQTFASIAPYTLEETYELIDAIEQGDQAQIPGELGDVLFQVVFYSQLGKEQGAFDFAEVVHGITDKLLRRHPHVFPNGTLDEQREGEAPNEQEIWAKWEQIKQEERSEKALHSLMDDIPKALPGTSRASKMQKRASQIGFDWQNVSDVVAALRAELFELEAELHSNDKDALADEMGDVLFSAINLCRHLKLDAEAVLRAASNKFERRFRFVEQRAKEQGLVLDNTHNPQLDRFWTEAKQSGL</sequence>
<dbReference type="InterPro" id="IPR048011">
    <property type="entry name" value="NTP-PPase_MazG-like_C"/>
</dbReference>
<dbReference type="GO" id="GO:0006950">
    <property type="term" value="P:response to stress"/>
    <property type="evidence" value="ECO:0007669"/>
    <property type="project" value="UniProtKB-ARBA"/>
</dbReference>
<evidence type="ECO:0000313" key="6">
    <source>
        <dbReference type="EMBL" id="MBD2858587.1"/>
    </source>
</evidence>
<dbReference type="EC" id="3.6.1.8" evidence="3"/>
<gene>
    <name evidence="6" type="primary">mazG</name>
    <name evidence="6" type="ORF">IB286_06145</name>
</gene>
<dbReference type="InterPro" id="IPR004518">
    <property type="entry name" value="MazG-like_dom"/>
</dbReference>
<evidence type="ECO:0000259" key="5">
    <source>
        <dbReference type="Pfam" id="PF03819"/>
    </source>
</evidence>
<evidence type="ECO:0000256" key="1">
    <source>
        <dbReference type="ARBA" id="ARBA00052141"/>
    </source>
</evidence>
<keyword evidence="6" id="KW-0378">Hydrolase</keyword>
<dbReference type="Gene3D" id="1.10.287.1080">
    <property type="entry name" value="MazG-like"/>
    <property type="match status" value="2"/>
</dbReference>
<dbReference type="FunFam" id="1.10.287.1080:FF:000001">
    <property type="entry name" value="Nucleoside triphosphate pyrophosphohydrolase"/>
    <property type="match status" value="1"/>
</dbReference>
<dbReference type="Proteomes" id="UP000610558">
    <property type="component" value="Unassembled WGS sequence"/>
</dbReference>
<dbReference type="RefSeq" id="WP_190763545.1">
    <property type="nucleotide sequence ID" value="NZ_JACXLD010000002.1"/>
</dbReference>
<evidence type="ECO:0000313" key="7">
    <source>
        <dbReference type="Proteomes" id="UP000610558"/>
    </source>
</evidence>
<dbReference type="PANTHER" id="PTHR30522">
    <property type="entry name" value="NUCLEOSIDE TRIPHOSPHATE PYROPHOSPHOHYDROLASE"/>
    <property type="match status" value="1"/>
</dbReference>
<dbReference type="PANTHER" id="PTHR30522:SF0">
    <property type="entry name" value="NUCLEOSIDE TRIPHOSPHATE PYROPHOSPHOHYDROLASE"/>
    <property type="match status" value="1"/>
</dbReference>
<evidence type="ECO:0000256" key="4">
    <source>
        <dbReference type="ARBA" id="ARBA00074799"/>
    </source>
</evidence>
<dbReference type="GO" id="GO:0046061">
    <property type="term" value="P:dATP catabolic process"/>
    <property type="evidence" value="ECO:0007669"/>
    <property type="project" value="TreeGrafter"/>
</dbReference>
<dbReference type="NCBIfam" id="TIGR00444">
    <property type="entry name" value="mazG"/>
    <property type="match status" value="1"/>
</dbReference>
<reference evidence="6" key="1">
    <citation type="submission" date="2020-09" db="EMBL/GenBank/DDBJ databases">
        <authorList>
            <person name="Yoon J.-W."/>
        </authorList>
    </citation>
    <scope>NUCLEOTIDE SEQUENCE</scope>
    <source>
        <strain evidence="6">KMU-158</strain>
    </source>
</reference>